<feature type="signal peptide" evidence="4">
    <location>
        <begin position="1"/>
        <end position="27"/>
    </location>
</feature>
<dbReference type="Pfam" id="PF13416">
    <property type="entry name" value="SBP_bac_8"/>
    <property type="match status" value="1"/>
</dbReference>
<dbReference type="PROSITE" id="PS51257">
    <property type="entry name" value="PROKAR_LIPOPROTEIN"/>
    <property type="match status" value="1"/>
</dbReference>
<keyword evidence="3 4" id="KW-0732">Signal</keyword>
<organism evidence="5 6">
    <name type="scientific">Thalassobacillus devorans</name>
    <dbReference type="NCBI Taxonomy" id="279813"/>
    <lineage>
        <taxon>Bacteria</taxon>
        <taxon>Bacillati</taxon>
        <taxon>Bacillota</taxon>
        <taxon>Bacilli</taxon>
        <taxon>Bacillales</taxon>
        <taxon>Bacillaceae</taxon>
        <taxon>Thalassobacillus</taxon>
    </lineage>
</organism>
<dbReference type="InterPro" id="IPR006059">
    <property type="entry name" value="SBP"/>
</dbReference>
<dbReference type="Gene3D" id="3.40.190.10">
    <property type="entry name" value="Periplasmic binding protein-like II"/>
    <property type="match status" value="1"/>
</dbReference>
<comment type="similarity">
    <text evidence="1">Belongs to the bacterial solute-binding protein 1 family.</text>
</comment>
<dbReference type="RefSeq" id="WP_062441934.1">
    <property type="nucleotide sequence ID" value="NZ_BMCJ01000002.1"/>
</dbReference>
<dbReference type="InterPro" id="IPR050490">
    <property type="entry name" value="Bact_solute-bd_prot1"/>
</dbReference>
<name>A0ABQ1P0G7_9BACI</name>
<reference evidence="6" key="1">
    <citation type="journal article" date="2019" name="Int. J. Syst. Evol. Microbiol.">
        <title>The Global Catalogue of Microorganisms (GCM) 10K type strain sequencing project: providing services to taxonomists for standard genome sequencing and annotation.</title>
        <authorList>
            <consortium name="The Broad Institute Genomics Platform"/>
            <consortium name="The Broad Institute Genome Sequencing Center for Infectious Disease"/>
            <person name="Wu L."/>
            <person name="Ma J."/>
        </authorList>
    </citation>
    <scope>NUCLEOTIDE SEQUENCE [LARGE SCALE GENOMIC DNA]</scope>
    <source>
        <strain evidence="6">CCM 7282</strain>
    </source>
</reference>
<keyword evidence="2" id="KW-0813">Transport</keyword>
<sequence length="432" mass="47367">MKLKMSRIVAFLLVAVTLIGCSSESGSGADGEVTIEFMHTSVEQERLDVINGLISKFEEENPQINIDPVVVEESSLTTKIVTLAQSGKLPEVIEVGQEYAKVMDKDSLIDTEAIKEVVSNIGEDEYYDGALKLVRTEDGESYRGVPISGWVQGIWYNKEMLDSKGFEEPKSWEDVREVAEAFTDKSNQKYGIALPTVENNFSEQAFSQFALSNNANILNSEGNVTLETPEMKEALGYYQELSEYTMPGSNGVTEVKDAFMNDTVPMAMYSTYILPAIYDEGTPENLGYAIPSKEQEAVYGTVSSLTIPAGLENQQKEAAQTFIEFLSEPENATEYILMAPGGAQPVTKSVVENEQYQSNEVIESFGDLSTEIAESFNDIQVFGLVDGKNYVKMGDITSSNAIPIMINKATVGGSSEEEAIEAAKTQLEKVVD</sequence>
<dbReference type="PANTHER" id="PTHR43649">
    <property type="entry name" value="ARABINOSE-BINDING PROTEIN-RELATED"/>
    <property type="match status" value="1"/>
</dbReference>
<evidence type="ECO:0000256" key="3">
    <source>
        <dbReference type="ARBA" id="ARBA00022729"/>
    </source>
</evidence>
<accession>A0ABQ1P0G7</accession>
<dbReference type="EMBL" id="BMCJ01000002">
    <property type="protein sequence ID" value="GGC84413.1"/>
    <property type="molecule type" value="Genomic_DNA"/>
</dbReference>
<proteinExistence type="inferred from homology"/>
<evidence type="ECO:0000256" key="2">
    <source>
        <dbReference type="ARBA" id="ARBA00022448"/>
    </source>
</evidence>
<dbReference type="SUPFAM" id="SSF53850">
    <property type="entry name" value="Periplasmic binding protein-like II"/>
    <property type="match status" value="1"/>
</dbReference>
<keyword evidence="6" id="KW-1185">Reference proteome</keyword>
<gene>
    <name evidence="5" type="ORF">GCM10007216_13850</name>
</gene>
<comment type="caution">
    <text evidence="5">The sequence shown here is derived from an EMBL/GenBank/DDBJ whole genome shotgun (WGS) entry which is preliminary data.</text>
</comment>
<evidence type="ECO:0000313" key="5">
    <source>
        <dbReference type="EMBL" id="GGC84413.1"/>
    </source>
</evidence>
<dbReference type="CDD" id="cd13585">
    <property type="entry name" value="PBP2_TMBP_like"/>
    <property type="match status" value="1"/>
</dbReference>
<feature type="chain" id="PRO_5047086481" evidence="4">
    <location>
        <begin position="28"/>
        <end position="432"/>
    </location>
</feature>
<evidence type="ECO:0000256" key="1">
    <source>
        <dbReference type="ARBA" id="ARBA00008520"/>
    </source>
</evidence>
<evidence type="ECO:0000313" key="6">
    <source>
        <dbReference type="Proteomes" id="UP000619534"/>
    </source>
</evidence>
<evidence type="ECO:0000256" key="4">
    <source>
        <dbReference type="SAM" id="SignalP"/>
    </source>
</evidence>
<protein>
    <submittedName>
        <fullName evidence="5">Sugar ABC transporter substrate-binding protein</fullName>
    </submittedName>
</protein>
<dbReference type="Proteomes" id="UP000619534">
    <property type="component" value="Unassembled WGS sequence"/>
</dbReference>
<dbReference type="PANTHER" id="PTHR43649:SF34">
    <property type="entry name" value="ABC TRANSPORTER PERIPLASMIC-BINDING PROTEIN YCJN-RELATED"/>
    <property type="match status" value="1"/>
</dbReference>